<protein>
    <submittedName>
        <fullName evidence="10">PfkB domain-containing protein</fullName>
    </submittedName>
</protein>
<sequence length="594" mass="65645">MVLRNLWHYSRCFSSITSHIVLSDSVRTALKNNKGVVALESTFRTARSLEDGIRSEGAVPATIALLDGKICIGLSENQLKRVAGASDALKVSRRDIAYALVKKAVGGTTVAATMYLANLAGIQVFATGGIGGVHRGVNQSMYRFYRGKVHLKFSKHYKLLSFSYLAFDISADLLELSRTPVIVVCAGVKSILDIDKTIEYLETHSVNCIVYGTSNVFPGFFTRKTTSKGQYSTENIEDVIDIMNTSKELGLMAGTVLACPIPEEYKADGLLIENAIQKALKDADEKKIRSQEITPFLLKRVNELTEGASMKTNITLLNNNARIAARLAKKMMSMKRSKPRPVEATQVSKTDIDNIKPKIVVVGATILDFEAITQQDIKDDGGSYVGAVRQRCGGVGRNHADGLARLGCDSILLSSIGSDDYGRYFLNRCSHIDTSRMISVAEMSTAVYMSVNVRGNIRYGISSIGEIVNKITPELITQNEDVISSSNFIVLDGNIPKETLQKAIDISRFYGSQVKYLYTYFTVWYEPTDIQKVRKMFDCDRVDVIQAVSPNANEFREMTRRSGVELHDVWYPNDVTDPDYLTTSNEGQQALTKA</sequence>
<dbReference type="PROSITE" id="PS00583">
    <property type="entry name" value="PFKB_KINASES_1"/>
    <property type="match status" value="1"/>
</dbReference>
<evidence type="ECO:0000313" key="10">
    <source>
        <dbReference type="WBParaSite" id="Hba_16732"/>
    </source>
</evidence>
<keyword evidence="3" id="KW-0418">Kinase</keyword>
<name>A0A1I7XHE0_HETBA</name>
<evidence type="ECO:0000256" key="2">
    <source>
        <dbReference type="ARBA" id="ARBA00022723"/>
    </source>
</evidence>
<dbReference type="InterPro" id="IPR011611">
    <property type="entry name" value="PfkB_dom"/>
</dbReference>
<dbReference type="GO" id="GO:0006796">
    <property type="term" value="P:phosphate-containing compound metabolic process"/>
    <property type="evidence" value="ECO:0007669"/>
    <property type="project" value="UniProtKB-ARBA"/>
</dbReference>
<evidence type="ECO:0000256" key="4">
    <source>
        <dbReference type="ARBA" id="ARBA00022801"/>
    </source>
</evidence>
<evidence type="ECO:0000256" key="6">
    <source>
        <dbReference type="ARBA" id="ARBA00023239"/>
    </source>
</evidence>
<dbReference type="AlphaFoldDB" id="A0A1I7XHE0"/>
<evidence type="ECO:0000259" key="8">
    <source>
        <dbReference type="Pfam" id="PF00294"/>
    </source>
</evidence>
<accession>A0A1I7XHE0</accession>
<evidence type="ECO:0000256" key="7">
    <source>
        <dbReference type="ARBA" id="ARBA00023295"/>
    </source>
</evidence>
<evidence type="ECO:0000313" key="9">
    <source>
        <dbReference type="Proteomes" id="UP000095283"/>
    </source>
</evidence>
<dbReference type="Pfam" id="PF04227">
    <property type="entry name" value="Indigoidine_A"/>
    <property type="match status" value="1"/>
</dbReference>
<dbReference type="InterPro" id="IPR029056">
    <property type="entry name" value="Ribokinase-like"/>
</dbReference>
<organism evidence="9 10">
    <name type="scientific">Heterorhabditis bacteriophora</name>
    <name type="common">Entomopathogenic nematode worm</name>
    <dbReference type="NCBI Taxonomy" id="37862"/>
    <lineage>
        <taxon>Eukaryota</taxon>
        <taxon>Metazoa</taxon>
        <taxon>Ecdysozoa</taxon>
        <taxon>Nematoda</taxon>
        <taxon>Chromadorea</taxon>
        <taxon>Rhabditida</taxon>
        <taxon>Rhabditina</taxon>
        <taxon>Rhabditomorpha</taxon>
        <taxon>Strongyloidea</taxon>
        <taxon>Heterorhabditidae</taxon>
        <taxon>Heterorhabditis</taxon>
    </lineage>
</organism>
<dbReference type="PANTHER" id="PTHR42909:SF1">
    <property type="entry name" value="CARBOHYDRATE KINASE PFKB DOMAIN-CONTAINING PROTEIN"/>
    <property type="match status" value="1"/>
</dbReference>
<keyword evidence="1" id="KW-0808">Transferase</keyword>
<keyword evidence="7" id="KW-0326">Glycosidase</keyword>
<keyword evidence="9" id="KW-1185">Reference proteome</keyword>
<dbReference type="Gene3D" id="3.40.1190.20">
    <property type="match status" value="1"/>
</dbReference>
<reference evidence="10" key="1">
    <citation type="submission" date="2016-11" db="UniProtKB">
        <authorList>
            <consortium name="WormBaseParasite"/>
        </authorList>
    </citation>
    <scope>IDENTIFICATION</scope>
</reference>
<dbReference type="GO" id="GO:0016798">
    <property type="term" value="F:hydrolase activity, acting on glycosyl bonds"/>
    <property type="evidence" value="ECO:0007669"/>
    <property type="project" value="UniProtKB-KW"/>
</dbReference>
<dbReference type="Proteomes" id="UP000095283">
    <property type="component" value="Unplaced"/>
</dbReference>
<dbReference type="GO" id="GO:0005737">
    <property type="term" value="C:cytoplasm"/>
    <property type="evidence" value="ECO:0007669"/>
    <property type="project" value="TreeGrafter"/>
</dbReference>
<keyword evidence="4" id="KW-0378">Hydrolase</keyword>
<dbReference type="InterPro" id="IPR022830">
    <property type="entry name" value="Indigdn_synthA-like"/>
</dbReference>
<dbReference type="Pfam" id="PF00294">
    <property type="entry name" value="PfkB"/>
    <property type="match status" value="1"/>
</dbReference>
<keyword evidence="6" id="KW-0456">Lyase</keyword>
<keyword evidence="5" id="KW-0464">Manganese</keyword>
<dbReference type="InterPro" id="IPR002173">
    <property type="entry name" value="Carboh/pur_kinase_PfkB_CS"/>
</dbReference>
<dbReference type="WBParaSite" id="Hba_16732">
    <property type="protein sequence ID" value="Hba_16732"/>
    <property type="gene ID" value="Hba_16732"/>
</dbReference>
<dbReference type="GO" id="GO:0004730">
    <property type="term" value="F:pseudouridylate synthase activity"/>
    <property type="evidence" value="ECO:0007669"/>
    <property type="project" value="InterPro"/>
</dbReference>
<dbReference type="GO" id="GO:0046872">
    <property type="term" value="F:metal ion binding"/>
    <property type="evidence" value="ECO:0007669"/>
    <property type="project" value="UniProtKB-KW"/>
</dbReference>
<proteinExistence type="predicted"/>
<evidence type="ECO:0000256" key="1">
    <source>
        <dbReference type="ARBA" id="ARBA00022679"/>
    </source>
</evidence>
<dbReference type="SUPFAM" id="SSF110581">
    <property type="entry name" value="Indigoidine synthase A-like"/>
    <property type="match status" value="1"/>
</dbReference>
<evidence type="ECO:0000256" key="3">
    <source>
        <dbReference type="ARBA" id="ARBA00022777"/>
    </source>
</evidence>
<dbReference type="SUPFAM" id="SSF53613">
    <property type="entry name" value="Ribokinase-like"/>
    <property type="match status" value="1"/>
</dbReference>
<evidence type="ECO:0000256" key="5">
    <source>
        <dbReference type="ARBA" id="ARBA00023211"/>
    </source>
</evidence>
<dbReference type="InterPro" id="IPR007342">
    <property type="entry name" value="PsuG"/>
</dbReference>
<keyword evidence="2" id="KW-0479">Metal-binding</keyword>
<dbReference type="GO" id="GO:0016301">
    <property type="term" value="F:kinase activity"/>
    <property type="evidence" value="ECO:0007669"/>
    <property type="project" value="UniProtKB-KW"/>
</dbReference>
<dbReference type="Gene3D" id="3.40.1790.10">
    <property type="entry name" value="Indigoidine synthase domain"/>
    <property type="match status" value="1"/>
</dbReference>
<dbReference type="PANTHER" id="PTHR42909">
    <property type="entry name" value="ZGC:136858"/>
    <property type="match status" value="1"/>
</dbReference>
<feature type="domain" description="Carbohydrate kinase PfkB" evidence="8">
    <location>
        <begin position="357"/>
        <end position="568"/>
    </location>
</feature>